<dbReference type="AlphaFoldDB" id="A0A5E7DWH5"/>
<evidence type="ECO:0000313" key="2">
    <source>
        <dbReference type="Proteomes" id="UP000379480"/>
    </source>
</evidence>
<evidence type="ECO:0000313" key="1">
    <source>
        <dbReference type="EMBL" id="VVO13094.1"/>
    </source>
</evidence>
<reference evidence="1 2" key="1">
    <citation type="submission" date="2019-09" db="EMBL/GenBank/DDBJ databases">
        <authorList>
            <person name="Chandra G."/>
            <person name="Truman W A."/>
        </authorList>
    </citation>
    <scope>NUCLEOTIDE SEQUENCE [LARGE SCALE GENOMIC DNA]</scope>
    <source>
        <strain evidence="1">PS723</strain>
    </source>
</reference>
<accession>A0A5E7DWH5</accession>
<dbReference type="Proteomes" id="UP000379480">
    <property type="component" value="Unassembled WGS sequence"/>
</dbReference>
<dbReference type="RefSeq" id="WP_150804949.1">
    <property type="nucleotide sequence ID" value="NZ_CABVHY010000017.1"/>
</dbReference>
<proteinExistence type="predicted"/>
<protein>
    <recommendedName>
        <fullName evidence="3">Penicillin-binding protein activator LpoB</fullName>
    </recommendedName>
</protein>
<dbReference type="PROSITE" id="PS51257">
    <property type="entry name" value="PROKAR_LIPOPROTEIN"/>
    <property type="match status" value="1"/>
</dbReference>
<dbReference type="OrthoDB" id="6955105at2"/>
<sequence length="123" mass="13112">MRKLAMGMAMLVLAGCGEGTNVEHKVASSSAPAAQTPATEAAPQWDVEVKGDTLLAVSDLTGWLLEHGFVSNVIRDGATQRIFIGPFSSRAEAEARQVQLTESLVRAKKRNIVSVVVEHQAAQ</sequence>
<organism evidence="1 2">
    <name type="scientific">Pseudomonas fluorescens</name>
    <dbReference type="NCBI Taxonomy" id="294"/>
    <lineage>
        <taxon>Bacteria</taxon>
        <taxon>Pseudomonadati</taxon>
        <taxon>Pseudomonadota</taxon>
        <taxon>Gammaproteobacteria</taxon>
        <taxon>Pseudomonadales</taxon>
        <taxon>Pseudomonadaceae</taxon>
        <taxon>Pseudomonas</taxon>
    </lineage>
</organism>
<name>A0A5E7DWH5_PSEFL</name>
<gene>
    <name evidence="1" type="ORF">PS723_03583</name>
</gene>
<dbReference type="EMBL" id="CABVHY010000017">
    <property type="protein sequence ID" value="VVO13094.1"/>
    <property type="molecule type" value="Genomic_DNA"/>
</dbReference>
<evidence type="ECO:0008006" key="3">
    <source>
        <dbReference type="Google" id="ProtNLM"/>
    </source>
</evidence>